<dbReference type="InterPro" id="IPR037055">
    <property type="entry name" value="MHC_I-like_Ag-recog_sf"/>
</dbReference>
<sequence>MARTPGPKFILILPPLPVLLVCVCAAPGASGRGDSHSPHYDFNISSDNQPWCMVQGKMDEEKYLFYDCGSNKVISMNLPREEGKAIDSCKGELGTLSNMGNELKPLLADIKREKYADGAPLTLQVRMTCHGNTSGSLEFSLGGQRLLTFHSETEEYKADDSEGERLKKKWEKYEDLSKDFKMTLKGDCKELYKCWVHRKTELETTASLFFFISPGLFLEILQYDLKSAPGKTSLPPSFCTDHSPGPSHNHTYHSLSFTNQDHRWVGDLGHPSHCIGDFLHHDHHLLPLQEKGGKDAAQ</sequence>
<feature type="signal peptide" evidence="2">
    <location>
        <begin position="1"/>
        <end position="31"/>
    </location>
</feature>
<protein>
    <submittedName>
        <fullName evidence="3">Retinoic acid early transcript 1G</fullName>
    </submittedName>
</protein>
<dbReference type="InterPro" id="IPR050208">
    <property type="entry name" value="MHC_class-I_related"/>
</dbReference>
<proteinExistence type="predicted"/>
<dbReference type="Gene3D" id="3.30.500.10">
    <property type="entry name" value="MHC class I-like antigen recognition-like"/>
    <property type="match status" value="1"/>
</dbReference>
<accession>A0A7J7YNW1</accession>
<organism evidence="3 4">
    <name type="scientific">Pipistrellus kuhlii</name>
    <name type="common">Kuhl's pipistrelle</name>
    <dbReference type="NCBI Taxonomy" id="59472"/>
    <lineage>
        <taxon>Eukaryota</taxon>
        <taxon>Metazoa</taxon>
        <taxon>Chordata</taxon>
        <taxon>Craniata</taxon>
        <taxon>Vertebrata</taxon>
        <taxon>Euteleostomi</taxon>
        <taxon>Mammalia</taxon>
        <taxon>Eutheria</taxon>
        <taxon>Laurasiatheria</taxon>
        <taxon>Chiroptera</taxon>
        <taxon>Yangochiroptera</taxon>
        <taxon>Vespertilionidae</taxon>
        <taxon>Pipistrellus</taxon>
    </lineage>
</organism>
<evidence type="ECO:0000256" key="1">
    <source>
        <dbReference type="ARBA" id="ARBA00023180"/>
    </source>
</evidence>
<dbReference type="GO" id="GO:0002486">
    <property type="term" value="P:antigen processing and presentation of endogenous peptide antigen via MHC class I via ER pathway, TAP-independent"/>
    <property type="evidence" value="ECO:0007669"/>
    <property type="project" value="TreeGrafter"/>
</dbReference>
<dbReference type="PANTHER" id="PTHR16675:SF268">
    <property type="entry name" value="UL16-BINDING PROTEIN 1"/>
    <property type="match status" value="1"/>
</dbReference>
<dbReference type="GO" id="GO:0001916">
    <property type="term" value="P:positive regulation of T cell mediated cytotoxicity"/>
    <property type="evidence" value="ECO:0007669"/>
    <property type="project" value="TreeGrafter"/>
</dbReference>
<dbReference type="Proteomes" id="UP000558488">
    <property type="component" value="Unassembled WGS sequence"/>
</dbReference>
<evidence type="ECO:0000313" key="4">
    <source>
        <dbReference type="Proteomes" id="UP000558488"/>
    </source>
</evidence>
<dbReference type="EMBL" id="JACAGB010000005">
    <property type="protein sequence ID" value="KAF6363498.1"/>
    <property type="molecule type" value="Genomic_DNA"/>
</dbReference>
<keyword evidence="1" id="KW-0325">Glycoprotein</keyword>
<evidence type="ECO:0000313" key="3">
    <source>
        <dbReference type="EMBL" id="KAF6363498.1"/>
    </source>
</evidence>
<dbReference type="InterPro" id="IPR011162">
    <property type="entry name" value="MHC_I/II-like_Ag-recog"/>
</dbReference>
<dbReference type="GO" id="GO:0009897">
    <property type="term" value="C:external side of plasma membrane"/>
    <property type="evidence" value="ECO:0007669"/>
    <property type="project" value="TreeGrafter"/>
</dbReference>
<dbReference type="AlphaFoldDB" id="A0A7J7YNW1"/>
<keyword evidence="2" id="KW-0732">Signal</keyword>
<reference evidence="3 4" key="1">
    <citation type="journal article" date="2020" name="Nature">
        <title>Six reference-quality genomes reveal evolution of bat adaptations.</title>
        <authorList>
            <person name="Jebb D."/>
            <person name="Huang Z."/>
            <person name="Pippel M."/>
            <person name="Hughes G.M."/>
            <person name="Lavrichenko K."/>
            <person name="Devanna P."/>
            <person name="Winkler S."/>
            <person name="Jermiin L.S."/>
            <person name="Skirmuntt E.C."/>
            <person name="Katzourakis A."/>
            <person name="Burkitt-Gray L."/>
            <person name="Ray D.A."/>
            <person name="Sullivan K.A.M."/>
            <person name="Roscito J.G."/>
            <person name="Kirilenko B.M."/>
            <person name="Davalos L.M."/>
            <person name="Corthals A.P."/>
            <person name="Power M.L."/>
            <person name="Jones G."/>
            <person name="Ransome R.D."/>
            <person name="Dechmann D.K.N."/>
            <person name="Locatelli A.G."/>
            <person name="Puechmaille S.J."/>
            <person name="Fedrigo O."/>
            <person name="Jarvis E.D."/>
            <person name="Hiller M."/>
            <person name="Vernes S.C."/>
            <person name="Myers E.W."/>
            <person name="Teeling E.C."/>
        </authorList>
    </citation>
    <scope>NUCLEOTIDE SEQUENCE [LARGE SCALE GENOMIC DNA]</scope>
    <source>
        <strain evidence="3">MPipKuh1</strain>
        <tissue evidence="3">Flight muscle</tissue>
    </source>
</reference>
<dbReference type="PANTHER" id="PTHR16675">
    <property type="entry name" value="MHC CLASS I-RELATED"/>
    <property type="match status" value="1"/>
</dbReference>
<dbReference type="SUPFAM" id="SSF54452">
    <property type="entry name" value="MHC antigen-recognition domain"/>
    <property type="match status" value="1"/>
</dbReference>
<keyword evidence="4" id="KW-1185">Reference proteome</keyword>
<comment type="caution">
    <text evidence="3">The sequence shown here is derived from an EMBL/GenBank/DDBJ whole genome shotgun (WGS) entry which is preliminary data.</text>
</comment>
<dbReference type="GO" id="GO:0005615">
    <property type="term" value="C:extracellular space"/>
    <property type="evidence" value="ECO:0007669"/>
    <property type="project" value="TreeGrafter"/>
</dbReference>
<dbReference type="GO" id="GO:0002476">
    <property type="term" value="P:antigen processing and presentation of endogenous peptide antigen via MHC class Ib"/>
    <property type="evidence" value="ECO:0007669"/>
    <property type="project" value="TreeGrafter"/>
</dbReference>
<gene>
    <name evidence="3" type="ORF">mPipKuh1_014553</name>
</gene>
<dbReference type="GO" id="GO:0006955">
    <property type="term" value="P:immune response"/>
    <property type="evidence" value="ECO:0007669"/>
    <property type="project" value="TreeGrafter"/>
</dbReference>
<name>A0A7J7YNW1_PIPKU</name>
<feature type="chain" id="PRO_5029498427" evidence="2">
    <location>
        <begin position="32"/>
        <end position="298"/>
    </location>
</feature>
<evidence type="ECO:0000256" key="2">
    <source>
        <dbReference type="SAM" id="SignalP"/>
    </source>
</evidence>